<keyword evidence="3" id="KW-1185">Reference proteome</keyword>
<dbReference type="InterPro" id="IPR050728">
    <property type="entry name" value="Zinc_Metalloprotease_M4"/>
</dbReference>
<gene>
    <name evidence="2" type="ORF">ACFFSA_42150</name>
</gene>
<feature type="chain" id="PRO_5046751803" evidence="1">
    <location>
        <begin position="18"/>
        <end position="329"/>
    </location>
</feature>
<dbReference type="InterPro" id="IPR027268">
    <property type="entry name" value="Peptidase_M4/M1_CTD_sf"/>
</dbReference>
<organism evidence="2 3">
    <name type="scientific">Nonomuraea helvata</name>
    <dbReference type="NCBI Taxonomy" id="37484"/>
    <lineage>
        <taxon>Bacteria</taxon>
        <taxon>Bacillati</taxon>
        <taxon>Actinomycetota</taxon>
        <taxon>Actinomycetes</taxon>
        <taxon>Streptosporangiales</taxon>
        <taxon>Streptosporangiaceae</taxon>
        <taxon>Nonomuraea</taxon>
    </lineage>
</organism>
<dbReference type="InterPro" id="IPR001842">
    <property type="entry name" value="Peptidase_M36"/>
</dbReference>
<dbReference type="PANTHER" id="PTHR33794:SF1">
    <property type="entry name" value="BACILLOLYSIN"/>
    <property type="match status" value="1"/>
</dbReference>
<sequence>MAVGTITALLAPGTALATTDPTATVFYPNPVQSTGDESLVDDHDHDGAAFAPAYRTVTLTDLDSSGTLTGRYVTVKSETGKAAQAVNGVFPAWHRDSDQFEQVMGYYWVTTAQQYIQALGFGSRLRPVNQRQIELRINQYGGDNSFFREDKANITLGKGGVDDAEDGEVIVHEYGHSVQDGQVTGFGTTLESGAIGEAFGDYLAVAVSSWKTGVPTRTPEACVADWDSASYTSRVPHCLRRLDGTKHYPEDIVGEVHADGEIWSSALYDIRTRLGDTLGSTVIIDAQFDFAKDTTFKAAAEATVNAAQRHGGDTAATAVRAAFTSRGLL</sequence>
<name>A0ABV5SDF0_9ACTN</name>
<protein>
    <submittedName>
        <fullName evidence="2">M36 family metallopeptidase</fullName>
    </submittedName>
</protein>
<accession>A0ABV5SDF0</accession>
<dbReference type="RefSeq" id="WP_344990351.1">
    <property type="nucleotide sequence ID" value="NZ_BAAAXV010000005.1"/>
</dbReference>
<dbReference type="SUPFAM" id="SSF55486">
    <property type="entry name" value="Metalloproteases ('zincins'), catalytic domain"/>
    <property type="match status" value="1"/>
</dbReference>
<dbReference type="PANTHER" id="PTHR33794">
    <property type="entry name" value="BACILLOLYSIN"/>
    <property type="match status" value="1"/>
</dbReference>
<evidence type="ECO:0000256" key="1">
    <source>
        <dbReference type="SAM" id="SignalP"/>
    </source>
</evidence>
<dbReference type="Pfam" id="PF02128">
    <property type="entry name" value="Peptidase_M36"/>
    <property type="match status" value="1"/>
</dbReference>
<proteinExistence type="predicted"/>
<evidence type="ECO:0000313" key="2">
    <source>
        <dbReference type="EMBL" id="MFB9629716.1"/>
    </source>
</evidence>
<dbReference type="Gene3D" id="1.10.390.10">
    <property type="entry name" value="Neutral Protease Domain 2"/>
    <property type="match status" value="1"/>
</dbReference>
<dbReference type="EMBL" id="JBHMBW010000062">
    <property type="protein sequence ID" value="MFB9629716.1"/>
    <property type="molecule type" value="Genomic_DNA"/>
</dbReference>
<keyword evidence="1" id="KW-0732">Signal</keyword>
<dbReference type="Proteomes" id="UP001589532">
    <property type="component" value="Unassembled WGS sequence"/>
</dbReference>
<comment type="caution">
    <text evidence="2">The sequence shown here is derived from an EMBL/GenBank/DDBJ whole genome shotgun (WGS) entry which is preliminary data.</text>
</comment>
<feature type="signal peptide" evidence="1">
    <location>
        <begin position="1"/>
        <end position="17"/>
    </location>
</feature>
<reference evidence="2 3" key="1">
    <citation type="submission" date="2024-09" db="EMBL/GenBank/DDBJ databases">
        <authorList>
            <person name="Sun Q."/>
            <person name="Mori K."/>
        </authorList>
    </citation>
    <scope>NUCLEOTIDE SEQUENCE [LARGE SCALE GENOMIC DNA]</scope>
    <source>
        <strain evidence="2 3">JCM 3143</strain>
    </source>
</reference>
<evidence type="ECO:0000313" key="3">
    <source>
        <dbReference type="Proteomes" id="UP001589532"/>
    </source>
</evidence>